<keyword evidence="5 12" id="KW-0235">DNA replication</keyword>
<evidence type="ECO:0000256" key="10">
    <source>
        <dbReference type="ARBA" id="ARBA00023125"/>
    </source>
</evidence>
<keyword evidence="1 12" id="KW-0240">DNA-directed RNA polymerase</keyword>
<dbReference type="EC" id="2.7.7.101" evidence="12"/>
<dbReference type="CDD" id="cd03364">
    <property type="entry name" value="TOPRIM_DnaG_primases"/>
    <property type="match status" value="1"/>
</dbReference>
<dbReference type="GO" id="GO:0006269">
    <property type="term" value="P:DNA replication, synthesis of primer"/>
    <property type="evidence" value="ECO:0007669"/>
    <property type="project" value="UniProtKB-UniRule"/>
</dbReference>
<dbReference type="Pfam" id="PF13155">
    <property type="entry name" value="Toprim_2"/>
    <property type="match status" value="1"/>
</dbReference>
<dbReference type="SUPFAM" id="SSF56731">
    <property type="entry name" value="DNA primase core"/>
    <property type="match status" value="1"/>
</dbReference>
<dbReference type="SMART" id="SM00400">
    <property type="entry name" value="ZnF_CHCC"/>
    <property type="match status" value="1"/>
</dbReference>
<sequence>MALPPQFLEELRSRLSVSEVVMKRMRLQRAGREFKAPCPFHNEKTPSFYVNDQKNFFHCFGCGAHGDQIGFVMRHDNLSFMEAVEHLAGEAGLQVPQASPQERQQYERQKSLYDLVERATKYYERELFSPSGRNALDYLRRRGLDDEGIARFRLGYAPQEGGPLRALLLEAGYSEADMVEVGLFKRAEPGRPLRNFFWNRVMFPVTDRRGQVVAFGGRILEGDGPKYINSAENPLFHKGNLLYGMSRARQAAADGQRLIVTEGYMDVISCVQAGFAGAVAPLGTAMTETQIQVLWKLAPEGQRNPILCFDGDNAGRRAAQRAVDRVLPILVPDATVRIAFMPDKEDPDSLIRTGGPDAFSTILDRALSLEDFIWEMVRQGEDPKTADGRLRIETGINQMMEKVADKSVQYSYRSVLREKLRAAIRAGGGGFSGAGGDRGGARSRRLQPGDIPVSPKWDSRFSGVRTSGTLRTDPRRRERYLLLAIVHHPELFQDVGETLAGAEFADDEMDALRQAIVACLTAESALDAEALRRHLSGRGFSETLDSLLSADMPKFAQPGASFETAKSGWQEVWLSSEDGLLQRELRDAERRFAETFSEDDLARLRALQRELLILRGHADGLMERDG</sequence>
<dbReference type="InterPro" id="IPR006171">
    <property type="entry name" value="TOPRIM_dom"/>
</dbReference>
<dbReference type="PANTHER" id="PTHR30313:SF2">
    <property type="entry name" value="DNA PRIMASE"/>
    <property type="match status" value="1"/>
</dbReference>
<dbReference type="GO" id="GO:0005737">
    <property type="term" value="C:cytoplasm"/>
    <property type="evidence" value="ECO:0007669"/>
    <property type="project" value="TreeGrafter"/>
</dbReference>
<evidence type="ECO:0000256" key="12">
    <source>
        <dbReference type="HAMAP-Rule" id="MF_00974"/>
    </source>
</evidence>
<dbReference type="InterPro" id="IPR050219">
    <property type="entry name" value="DnaG_primase"/>
</dbReference>
<accession>A0A255YVY3</accession>
<evidence type="ECO:0000256" key="3">
    <source>
        <dbReference type="ARBA" id="ARBA00022679"/>
    </source>
</evidence>
<protein>
    <recommendedName>
        <fullName evidence="12 13">DNA primase</fullName>
        <ecNumber evidence="12">2.7.7.101</ecNumber>
    </recommendedName>
</protein>
<dbReference type="Gene3D" id="3.90.980.10">
    <property type="entry name" value="DNA primase, catalytic core, N-terminal domain"/>
    <property type="match status" value="1"/>
</dbReference>
<keyword evidence="9" id="KW-0460">Magnesium</keyword>
<name>A0A255YVY3_9PROT</name>
<keyword evidence="10 12" id="KW-0238">DNA-binding</keyword>
<dbReference type="Pfam" id="PF08275">
    <property type="entry name" value="DNAG_N"/>
    <property type="match status" value="1"/>
</dbReference>
<gene>
    <name evidence="12" type="primary">dnaG</name>
    <name evidence="16" type="ORF">CHU95_17525</name>
</gene>
<dbReference type="InterPro" id="IPR006295">
    <property type="entry name" value="DNA_primase_DnaG"/>
</dbReference>
<dbReference type="PROSITE" id="PS50880">
    <property type="entry name" value="TOPRIM"/>
    <property type="match status" value="1"/>
</dbReference>
<evidence type="ECO:0000259" key="15">
    <source>
        <dbReference type="PROSITE" id="PS50880"/>
    </source>
</evidence>
<dbReference type="GO" id="GO:0008270">
    <property type="term" value="F:zinc ion binding"/>
    <property type="evidence" value="ECO:0007669"/>
    <property type="project" value="UniProtKB-UniRule"/>
</dbReference>
<evidence type="ECO:0000256" key="14">
    <source>
        <dbReference type="PIRSR" id="PIRSR002811-1"/>
    </source>
</evidence>
<dbReference type="NCBIfam" id="TIGR01391">
    <property type="entry name" value="dnaG"/>
    <property type="match status" value="1"/>
</dbReference>
<dbReference type="Proteomes" id="UP000216998">
    <property type="component" value="Unassembled WGS sequence"/>
</dbReference>
<comment type="similarity">
    <text evidence="12 13">Belongs to the DnaG primase family.</text>
</comment>
<keyword evidence="3 12" id="KW-0808">Transferase</keyword>
<keyword evidence="4 12" id="KW-0548">Nucleotidyltransferase</keyword>
<dbReference type="InterPro" id="IPR030846">
    <property type="entry name" value="DnaG_bac"/>
</dbReference>
<dbReference type="GO" id="GO:0000428">
    <property type="term" value="C:DNA-directed RNA polymerase complex"/>
    <property type="evidence" value="ECO:0007669"/>
    <property type="project" value="UniProtKB-KW"/>
</dbReference>
<evidence type="ECO:0000256" key="7">
    <source>
        <dbReference type="ARBA" id="ARBA00022771"/>
    </source>
</evidence>
<dbReference type="GO" id="GO:0003677">
    <property type="term" value="F:DNA binding"/>
    <property type="evidence" value="ECO:0007669"/>
    <property type="project" value="UniProtKB-KW"/>
</dbReference>
<keyword evidence="2 12" id="KW-0639">Primosome</keyword>
<comment type="cofactor">
    <cofactor evidence="12 13 14">
        <name>Zn(2+)</name>
        <dbReference type="ChEBI" id="CHEBI:29105"/>
    </cofactor>
    <text evidence="12 13 14">Binds 1 zinc ion per monomer.</text>
</comment>
<keyword evidence="6 12" id="KW-0479">Metal-binding</keyword>
<proteinExistence type="inferred from homology"/>
<dbReference type="PANTHER" id="PTHR30313">
    <property type="entry name" value="DNA PRIMASE"/>
    <property type="match status" value="1"/>
</dbReference>
<evidence type="ECO:0000256" key="6">
    <source>
        <dbReference type="ARBA" id="ARBA00022723"/>
    </source>
</evidence>
<dbReference type="Pfam" id="PF01807">
    <property type="entry name" value="Zn_ribbon_DnaG"/>
    <property type="match status" value="1"/>
</dbReference>
<reference evidence="16 17" key="1">
    <citation type="submission" date="2017-07" db="EMBL/GenBank/DDBJ databases">
        <title>Niveispirillum cyanobacteriorum sp. nov., isolated from cyanobacterial aggregates in a eutrophic lake.</title>
        <authorList>
            <person name="Cai H."/>
        </authorList>
    </citation>
    <scope>NUCLEOTIDE SEQUENCE [LARGE SCALE GENOMIC DNA]</scope>
    <source>
        <strain evidence="17">TH1-14</strain>
    </source>
</reference>
<dbReference type="GO" id="GO:0003899">
    <property type="term" value="F:DNA-directed RNA polymerase activity"/>
    <property type="evidence" value="ECO:0007669"/>
    <property type="project" value="UniProtKB-UniRule"/>
</dbReference>
<dbReference type="InterPro" id="IPR036977">
    <property type="entry name" value="DNA_primase_Znf_CHC2"/>
</dbReference>
<dbReference type="InterPro" id="IPR013264">
    <property type="entry name" value="DNAG_N"/>
</dbReference>
<dbReference type="HAMAP" id="MF_00974">
    <property type="entry name" value="DNA_primase_DnaG"/>
    <property type="match status" value="1"/>
</dbReference>
<comment type="subunit">
    <text evidence="12">Monomer. Interacts with DnaB.</text>
</comment>
<dbReference type="SUPFAM" id="SSF57783">
    <property type="entry name" value="Zinc beta-ribbon"/>
    <property type="match status" value="1"/>
</dbReference>
<dbReference type="EMBL" id="NOXU01000031">
    <property type="protein sequence ID" value="OYQ32580.1"/>
    <property type="molecule type" value="Genomic_DNA"/>
</dbReference>
<keyword evidence="17" id="KW-1185">Reference proteome</keyword>
<dbReference type="AlphaFoldDB" id="A0A255YVY3"/>
<feature type="zinc finger region" description="CHC2-type" evidence="12 14">
    <location>
        <begin position="38"/>
        <end position="62"/>
    </location>
</feature>
<dbReference type="InterPro" id="IPR034151">
    <property type="entry name" value="TOPRIM_DnaG_bac"/>
</dbReference>
<keyword evidence="7 12" id="KW-0863">Zinc-finger</keyword>
<keyword evidence="8 12" id="KW-0862">Zinc</keyword>
<comment type="catalytic activity">
    <reaction evidence="12">
        <text>ssDNA + n NTP = ssDNA/pppN(pN)n-1 hybrid + (n-1) diphosphate.</text>
        <dbReference type="EC" id="2.7.7.101"/>
    </reaction>
</comment>
<evidence type="ECO:0000256" key="1">
    <source>
        <dbReference type="ARBA" id="ARBA00022478"/>
    </source>
</evidence>
<dbReference type="Gene3D" id="3.90.580.10">
    <property type="entry name" value="Zinc finger, CHC2-type domain"/>
    <property type="match status" value="1"/>
</dbReference>
<evidence type="ECO:0000313" key="16">
    <source>
        <dbReference type="EMBL" id="OYQ32580.1"/>
    </source>
</evidence>
<evidence type="ECO:0000256" key="11">
    <source>
        <dbReference type="ARBA" id="ARBA00023163"/>
    </source>
</evidence>
<dbReference type="InterPro" id="IPR037068">
    <property type="entry name" value="DNA_primase_core_N_sf"/>
</dbReference>
<dbReference type="PIRSF" id="PIRSF002811">
    <property type="entry name" value="DnaG"/>
    <property type="match status" value="1"/>
</dbReference>
<feature type="domain" description="Toprim" evidence="15">
    <location>
        <begin position="256"/>
        <end position="342"/>
    </location>
</feature>
<dbReference type="GO" id="GO:1990077">
    <property type="term" value="C:primosome complex"/>
    <property type="evidence" value="ECO:0007669"/>
    <property type="project" value="UniProtKB-KW"/>
</dbReference>
<keyword evidence="11 12" id="KW-0804">Transcription</keyword>
<dbReference type="FunFam" id="3.40.1360.10:FF:000002">
    <property type="entry name" value="DNA primase"/>
    <property type="match status" value="1"/>
</dbReference>
<organism evidence="16 17">
    <name type="scientific">Niveispirillum lacus</name>
    <dbReference type="NCBI Taxonomy" id="1981099"/>
    <lineage>
        <taxon>Bacteria</taxon>
        <taxon>Pseudomonadati</taxon>
        <taxon>Pseudomonadota</taxon>
        <taxon>Alphaproteobacteria</taxon>
        <taxon>Rhodospirillales</taxon>
        <taxon>Azospirillaceae</taxon>
        <taxon>Niveispirillum</taxon>
    </lineage>
</organism>
<dbReference type="OrthoDB" id="9803773at2"/>
<evidence type="ECO:0000256" key="9">
    <source>
        <dbReference type="ARBA" id="ARBA00022842"/>
    </source>
</evidence>
<dbReference type="Gene3D" id="3.40.1360.10">
    <property type="match status" value="1"/>
</dbReference>
<evidence type="ECO:0000256" key="8">
    <source>
        <dbReference type="ARBA" id="ARBA00022833"/>
    </source>
</evidence>
<dbReference type="SMART" id="SM00493">
    <property type="entry name" value="TOPRIM"/>
    <property type="match status" value="1"/>
</dbReference>
<comment type="caution">
    <text evidence="16">The sequence shown here is derived from an EMBL/GenBank/DDBJ whole genome shotgun (WGS) entry which is preliminary data.</text>
</comment>
<comment type="domain">
    <text evidence="12">Contains an N-terminal zinc-binding domain, a central core domain that contains the primase activity, and a C-terminal DnaB-binding domain.</text>
</comment>
<comment type="function">
    <text evidence="12 13">RNA polymerase that catalyzes the synthesis of short RNA molecules used as primers for DNA polymerase during DNA replication.</text>
</comment>
<evidence type="ECO:0000256" key="4">
    <source>
        <dbReference type="ARBA" id="ARBA00022695"/>
    </source>
</evidence>
<dbReference type="RefSeq" id="WP_094457615.1">
    <property type="nucleotide sequence ID" value="NZ_NOXU01000031.1"/>
</dbReference>
<dbReference type="FunFam" id="3.90.580.10:FF:000001">
    <property type="entry name" value="DNA primase"/>
    <property type="match status" value="1"/>
</dbReference>
<dbReference type="InterPro" id="IPR002694">
    <property type="entry name" value="Znf_CHC2"/>
</dbReference>
<evidence type="ECO:0000256" key="13">
    <source>
        <dbReference type="PIRNR" id="PIRNR002811"/>
    </source>
</evidence>
<evidence type="ECO:0000313" key="17">
    <source>
        <dbReference type="Proteomes" id="UP000216998"/>
    </source>
</evidence>
<evidence type="ECO:0000256" key="2">
    <source>
        <dbReference type="ARBA" id="ARBA00022515"/>
    </source>
</evidence>
<evidence type="ECO:0000256" key="5">
    <source>
        <dbReference type="ARBA" id="ARBA00022705"/>
    </source>
</evidence>